<dbReference type="SUPFAM" id="SSF46785">
    <property type="entry name" value="Winged helix' DNA-binding domain"/>
    <property type="match status" value="1"/>
</dbReference>
<keyword evidence="3" id="KW-1185">Reference proteome</keyword>
<protein>
    <submittedName>
        <fullName evidence="2">MarR family winged helix-turn-helix transcriptional regulator</fullName>
    </submittedName>
</protein>
<dbReference type="InterPro" id="IPR039422">
    <property type="entry name" value="MarR/SlyA-like"/>
</dbReference>
<reference evidence="3" key="1">
    <citation type="submission" date="2023-07" db="EMBL/GenBank/DDBJ databases">
        <title>30 novel species of actinomycetes from the DSMZ collection.</title>
        <authorList>
            <person name="Nouioui I."/>
        </authorList>
    </citation>
    <scope>NUCLEOTIDE SEQUENCE [LARGE SCALE GENOMIC DNA]</scope>
    <source>
        <strain evidence="3">DSM 44743</strain>
    </source>
</reference>
<evidence type="ECO:0000313" key="3">
    <source>
        <dbReference type="Proteomes" id="UP001183390"/>
    </source>
</evidence>
<proteinExistence type="predicted"/>
<dbReference type="PANTHER" id="PTHR33164">
    <property type="entry name" value="TRANSCRIPTIONAL REGULATOR, MARR FAMILY"/>
    <property type="match status" value="1"/>
</dbReference>
<organism evidence="2 3">
    <name type="scientific">Nocardiopsis lambiniae</name>
    <dbReference type="NCBI Taxonomy" id="3075539"/>
    <lineage>
        <taxon>Bacteria</taxon>
        <taxon>Bacillati</taxon>
        <taxon>Actinomycetota</taxon>
        <taxon>Actinomycetes</taxon>
        <taxon>Streptosporangiales</taxon>
        <taxon>Nocardiopsidaceae</taxon>
        <taxon>Nocardiopsis</taxon>
    </lineage>
</organism>
<feature type="domain" description="HTH marR-type" evidence="1">
    <location>
        <begin position="11"/>
        <end position="147"/>
    </location>
</feature>
<evidence type="ECO:0000259" key="1">
    <source>
        <dbReference type="PROSITE" id="PS50995"/>
    </source>
</evidence>
<dbReference type="EMBL" id="JAVREP010000001">
    <property type="protein sequence ID" value="MDT0326912.1"/>
    <property type="molecule type" value="Genomic_DNA"/>
</dbReference>
<gene>
    <name evidence="2" type="ORF">RM479_00610</name>
</gene>
<dbReference type="Pfam" id="PF12802">
    <property type="entry name" value="MarR_2"/>
    <property type="match status" value="1"/>
</dbReference>
<sequence>MSDAVWLDEEQQRTWRTFLAAVHLLEASLDRQLRRDSGLPHTYYQALAMLSESPGGAMTMTELARLLRSSPSRLSHAAARLEEDDLIRRFRRPGDRRTTIVELTERGFRTLEKAAPGHVAHVRRILFDVIDPEQAESLRAIAEAMLGALDPEGVETRYAPPGSRD</sequence>
<dbReference type="SMART" id="SM00347">
    <property type="entry name" value="HTH_MARR"/>
    <property type="match status" value="1"/>
</dbReference>
<accession>A0ABU2M2R5</accession>
<evidence type="ECO:0000313" key="2">
    <source>
        <dbReference type="EMBL" id="MDT0326912.1"/>
    </source>
</evidence>
<dbReference type="InterPro" id="IPR036388">
    <property type="entry name" value="WH-like_DNA-bd_sf"/>
</dbReference>
<dbReference type="PROSITE" id="PS50995">
    <property type="entry name" value="HTH_MARR_2"/>
    <property type="match status" value="1"/>
</dbReference>
<dbReference type="InterPro" id="IPR036390">
    <property type="entry name" value="WH_DNA-bd_sf"/>
</dbReference>
<dbReference type="InterPro" id="IPR000835">
    <property type="entry name" value="HTH_MarR-typ"/>
</dbReference>
<dbReference type="PANTHER" id="PTHR33164:SF99">
    <property type="entry name" value="MARR FAMILY REGULATORY PROTEIN"/>
    <property type="match status" value="1"/>
</dbReference>
<dbReference type="Gene3D" id="1.10.10.10">
    <property type="entry name" value="Winged helix-like DNA-binding domain superfamily/Winged helix DNA-binding domain"/>
    <property type="match status" value="1"/>
</dbReference>
<comment type="caution">
    <text evidence="2">The sequence shown here is derived from an EMBL/GenBank/DDBJ whole genome shotgun (WGS) entry which is preliminary data.</text>
</comment>
<dbReference type="RefSeq" id="WP_311509686.1">
    <property type="nucleotide sequence ID" value="NZ_JAVREP010000001.1"/>
</dbReference>
<name>A0ABU2M2R5_9ACTN</name>
<dbReference type="Proteomes" id="UP001183390">
    <property type="component" value="Unassembled WGS sequence"/>
</dbReference>